<dbReference type="EMBL" id="APPC01000018">
    <property type="protein sequence ID" value="ENU91477.1"/>
    <property type="molecule type" value="Genomic_DNA"/>
</dbReference>
<gene>
    <name evidence="2" type="ORF">F971_02569</name>
</gene>
<keyword evidence="1" id="KW-0472">Membrane</keyword>
<organism evidence="2 3">
    <name type="scientific">Acinetobacter vivianii</name>
    <dbReference type="NCBI Taxonomy" id="1776742"/>
    <lineage>
        <taxon>Bacteria</taxon>
        <taxon>Pseudomonadati</taxon>
        <taxon>Pseudomonadota</taxon>
        <taxon>Gammaproteobacteria</taxon>
        <taxon>Moraxellales</taxon>
        <taxon>Moraxellaceae</taxon>
        <taxon>Acinetobacter</taxon>
    </lineage>
</organism>
<accession>N8W7Y9</accession>
<dbReference type="Proteomes" id="UP000013049">
    <property type="component" value="Unassembled WGS sequence"/>
</dbReference>
<evidence type="ECO:0000313" key="3">
    <source>
        <dbReference type="Proteomes" id="UP000013049"/>
    </source>
</evidence>
<dbReference type="PATRIC" id="fig|1217712.3.peg.2475"/>
<protein>
    <submittedName>
        <fullName evidence="2">Uncharacterized protein</fullName>
    </submittedName>
</protein>
<feature type="transmembrane region" description="Helical" evidence="1">
    <location>
        <begin position="39"/>
        <end position="61"/>
    </location>
</feature>
<dbReference type="AlphaFoldDB" id="N8W7Y9"/>
<name>N8W7Y9_9GAMM</name>
<dbReference type="RefSeq" id="WP_004772150.1">
    <property type="nucleotide sequence ID" value="NZ_KB849357.1"/>
</dbReference>
<keyword evidence="1" id="KW-1133">Transmembrane helix</keyword>
<evidence type="ECO:0000256" key="1">
    <source>
        <dbReference type="SAM" id="Phobius"/>
    </source>
</evidence>
<comment type="caution">
    <text evidence="2">The sequence shown here is derived from an EMBL/GenBank/DDBJ whole genome shotgun (WGS) entry which is preliminary data.</text>
</comment>
<reference evidence="2 3" key="1">
    <citation type="submission" date="2013-02" db="EMBL/GenBank/DDBJ databases">
        <title>The Genome Sequence of Acinetobacter sp. NIPH 758.</title>
        <authorList>
            <consortium name="The Broad Institute Genome Sequencing Platform"/>
            <consortium name="The Broad Institute Genome Sequencing Center for Infectious Disease"/>
            <person name="Cerqueira G."/>
            <person name="Feldgarden M."/>
            <person name="Courvalin P."/>
            <person name="Perichon B."/>
            <person name="Grillot-Courvalin C."/>
            <person name="Clermont D."/>
            <person name="Rocha E."/>
            <person name="Yoon E.-J."/>
            <person name="Nemec A."/>
            <person name="Walker B."/>
            <person name="Young S.K."/>
            <person name="Zeng Q."/>
            <person name="Gargeya S."/>
            <person name="Fitzgerald M."/>
            <person name="Haas B."/>
            <person name="Abouelleil A."/>
            <person name="Alvarado L."/>
            <person name="Arachchi H.M."/>
            <person name="Berlin A.M."/>
            <person name="Chapman S.B."/>
            <person name="Dewar J."/>
            <person name="Goldberg J."/>
            <person name="Griggs A."/>
            <person name="Gujja S."/>
            <person name="Hansen M."/>
            <person name="Howarth C."/>
            <person name="Imamovic A."/>
            <person name="Larimer J."/>
            <person name="McCowan C."/>
            <person name="Murphy C."/>
            <person name="Neiman D."/>
            <person name="Pearson M."/>
            <person name="Priest M."/>
            <person name="Roberts A."/>
            <person name="Saif S."/>
            <person name="Shea T."/>
            <person name="Sisk P."/>
            <person name="Sykes S."/>
            <person name="Wortman J."/>
            <person name="Nusbaum C."/>
            <person name="Birren B."/>
        </authorList>
    </citation>
    <scope>NUCLEOTIDE SEQUENCE [LARGE SCALE GENOMIC DNA]</scope>
    <source>
        <strain evidence="2 3">NIPH 758</strain>
    </source>
</reference>
<feature type="transmembrane region" description="Helical" evidence="1">
    <location>
        <begin position="67"/>
        <end position="91"/>
    </location>
</feature>
<evidence type="ECO:0000313" key="2">
    <source>
        <dbReference type="EMBL" id="ENU91477.1"/>
    </source>
</evidence>
<dbReference type="HOGENOM" id="CLU_109229_0_0_6"/>
<sequence length="197" mass="22803">MAELNNKDSYIELYEHQKYMYEIEKSAFSKLEDKASKQLTSLSILITAYTALVGILLNSIIVNTEPLLAAICIFLIVLIFILFCSSWYSIFKCLRLQEVYRLESNKKMIDYFLDQEYLETVYFGLSTQYSLVIQNYIEQNAKKAKFIQDGYKIIKIALILFIILVSITFFLHIGALFNEQRTKTVTNTATTTKTSKS</sequence>
<keyword evidence="1" id="KW-0812">Transmembrane</keyword>
<proteinExistence type="predicted"/>
<feature type="transmembrane region" description="Helical" evidence="1">
    <location>
        <begin position="153"/>
        <end position="177"/>
    </location>
</feature>